<dbReference type="SUPFAM" id="SSF54427">
    <property type="entry name" value="NTF2-like"/>
    <property type="match status" value="1"/>
</dbReference>
<dbReference type="OrthoDB" id="3758478at2759"/>
<dbReference type="InterPro" id="IPR050977">
    <property type="entry name" value="Fungal_Meroterpenoid_Isomerase"/>
</dbReference>
<sequence length="144" mass="15931">MTIQRSTRLNTVYTLLDGYGSLSVSTLIAPLAANFKHSVLPESLGMATRGREAFEQHAAGIFSVFESFAMVPNAIFEDTQKNAVIINAKMEGVMKGGREWANECVMIVQLSEDQREVIEVTEFVDSAKALEMRKNVKPPGFDDE</sequence>
<reference evidence="1" key="1">
    <citation type="journal article" date="2020" name="Stud. Mycol.">
        <title>101 Dothideomycetes genomes: a test case for predicting lifestyles and emergence of pathogens.</title>
        <authorList>
            <person name="Haridas S."/>
            <person name="Albert R."/>
            <person name="Binder M."/>
            <person name="Bloem J."/>
            <person name="Labutti K."/>
            <person name="Salamov A."/>
            <person name="Andreopoulos B."/>
            <person name="Baker S."/>
            <person name="Barry K."/>
            <person name="Bills G."/>
            <person name="Bluhm B."/>
            <person name="Cannon C."/>
            <person name="Castanera R."/>
            <person name="Culley D."/>
            <person name="Daum C."/>
            <person name="Ezra D."/>
            <person name="Gonzalez J."/>
            <person name="Henrissat B."/>
            <person name="Kuo A."/>
            <person name="Liang C."/>
            <person name="Lipzen A."/>
            <person name="Lutzoni F."/>
            <person name="Magnuson J."/>
            <person name="Mondo S."/>
            <person name="Nolan M."/>
            <person name="Ohm R."/>
            <person name="Pangilinan J."/>
            <person name="Park H.-J."/>
            <person name="Ramirez L."/>
            <person name="Alfaro M."/>
            <person name="Sun H."/>
            <person name="Tritt A."/>
            <person name="Yoshinaga Y."/>
            <person name="Zwiers L.-H."/>
            <person name="Turgeon B."/>
            <person name="Goodwin S."/>
            <person name="Spatafora J."/>
            <person name="Crous P."/>
            <person name="Grigoriev I."/>
        </authorList>
    </citation>
    <scope>NUCLEOTIDE SEQUENCE</scope>
    <source>
        <strain evidence="1">CBS 121167</strain>
    </source>
</reference>
<dbReference type="GeneID" id="54298511"/>
<dbReference type="AlphaFoldDB" id="A0A6A6B656"/>
<protein>
    <recommendedName>
        <fullName evidence="3">SnoaL-like domain-containing protein</fullName>
    </recommendedName>
</protein>
<keyword evidence="2" id="KW-1185">Reference proteome</keyword>
<dbReference type="Proteomes" id="UP000799438">
    <property type="component" value="Unassembled WGS sequence"/>
</dbReference>
<dbReference type="PANTHER" id="PTHR39598">
    <property type="entry name" value="AUSTINOL SYNTHESIS PROTEIN F-RELATED"/>
    <property type="match status" value="1"/>
</dbReference>
<evidence type="ECO:0008006" key="3">
    <source>
        <dbReference type="Google" id="ProtNLM"/>
    </source>
</evidence>
<accession>A0A6A6B656</accession>
<dbReference type="EMBL" id="ML995495">
    <property type="protein sequence ID" value="KAF2138893.1"/>
    <property type="molecule type" value="Genomic_DNA"/>
</dbReference>
<gene>
    <name evidence="1" type="ORF">K452DRAFT_290538</name>
</gene>
<evidence type="ECO:0000313" key="2">
    <source>
        <dbReference type="Proteomes" id="UP000799438"/>
    </source>
</evidence>
<organism evidence="1 2">
    <name type="scientific">Aplosporella prunicola CBS 121167</name>
    <dbReference type="NCBI Taxonomy" id="1176127"/>
    <lineage>
        <taxon>Eukaryota</taxon>
        <taxon>Fungi</taxon>
        <taxon>Dikarya</taxon>
        <taxon>Ascomycota</taxon>
        <taxon>Pezizomycotina</taxon>
        <taxon>Dothideomycetes</taxon>
        <taxon>Dothideomycetes incertae sedis</taxon>
        <taxon>Botryosphaeriales</taxon>
        <taxon>Aplosporellaceae</taxon>
        <taxon>Aplosporella</taxon>
    </lineage>
</organism>
<dbReference type="RefSeq" id="XP_033394606.1">
    <property type="nucleotide sequence ID" value="XM_033541015.1"/>
</dbReference>
<evidence type="ECO:0000313" key="1">
    <source>
        <dbReference type="EMBL" id="KAF2138893.1"/>
    </source>
</evidence>
<dbReference type="PANTHER" id="PTHR39598:SF1">
    <property type="entry name" value="AUSTINOID BIOSYNTHESIS CLUSTERS PROTEIN F-RELATED"/>
    <property type="match status" value="1"/>
</dbReference>
<dbReference type="InterPro" id="IPR032710">
    <property type="entry name" value="NTF2-like_dom_sf"/>
</dbReference>
<name>A0A6A6B656_9PEZI</name>
<proteinExistence type="predicted"/>
<dbReference type="Gene3D" id="3.10.450.50">
    <property type="match status" value="1"/>
</dbReference>